<reference evidence="1" key="1">
    <citation type="submission" date="2022-10" db="EMBL/GenBank/DDBJ databases">
        <title>Puccinia triticina Genome sequencing and assembly.</title>
        <authorList>
            <person name="Li C."/>
        </authorList>
    </citation>
    <scope>NUCLEOTIDE SEQUENCE</scope>
    <source>
        <strain evidence="1">Pt15</strain>
    </source>
</reference>
<sequence length="69" mass="7556">MIRKKVAKSKLTSMVLTMLVVYLASKLAAIRTLNAFTKSFGAVQVFGELLRASRLPKWLFGPGLEAAES</sequence>
<evidence type="ECO:0000313" key="1">
    <source>
        <dbReference type="EMBL" id="WAQ92637.1"/>
    </source>
</evidence>
<organism evidence="1 2">
    <name type="scientific">Puccinia triticina</name>
    <dbReference type="NCBI Taxonomy" id="208348"/>
    <lineage>
        <taxon>Eukaryota</taxon>
        <taxon>Fungi</taxon>
        <taxon>Dikarya</taxon>
        <taxon>Basidiomycota</taxon>
        <taxon>Pucciniomycotina</taxon>
        <taxon>Pucciniomycetes</taxon>
        <taxon>Pucciniales</taxon>
        <taxon>Pucciniaceae</taxon>
        <taxon>Puccinia</taxon>
    </lineage>
</organism>
<protein>
    <submittedName>
        <fullName evidence="1">Uncharacterized protein</fullName>
    </submittedName>
</protein>
<dbReference type="GeneID" id="77805096"/>
<accession>A0ABY7DCG1</accession>
<name>A0ABY7DCG1_9BASI</name>
<evidence type="ECO:0000313" key="2">
    <source>
        <dbReference type="Proteomes" id="UP001164743"/>
    </source>
</evidence>
<dbReference type="Proteomes" id="UP001164743">
    <property type="component" value="Chromosome 17A"/>
</dbReference>
<keyword evidence="2" id="KW-1185">Reference proteome</keyword>
<proteinExistence type="predicted"/>
<gene>
    <name evidence="1" type="ORF">PtA15_17A119</name>
</gene>
<dbReference type="RefSeq" id="XP_053028192.1">
    <property type="nucleotide sequence ID" value="XM_053164201.1"/>
</dbReference>
<dbReference type="EMBL" id="CP110437">
    <property type="protein sequence ID" value="WAQ92637.1"/>
    <property type="molecule type" value="Genomic_DNA"/>
</dbReference>